<evidence type="ECO:0000256" key="3">
    <source>
        <dbReference type="ARBA" id="ARBA00038374"/>
    </source>
</evidence>
<comment type="similarity">
    <text evidence="3">Belongs to the peptidase U32 family.</text>
</comment>
<dbReference type="Pfam" id="PF16325">
    <property type="entry name" value="Peptidase_U32_C"/>
    <property type="match status" value="1"/>
</dbReference>
<accession>A0A0D1APC8</accession>
<evidence type="ECO:0000256" key="1">
    <source>
        <dbReference type="ARBA" id="ARBA00022670"/>
    </source>
</evidence>
<dbReference type="Gene3D" id="2.40.30.10">
    <property type="entry name" value="Translation factors"/>
    <property type="match status" value="1"/>
</dbReference>
<proteinExistence type="inferred from homology"/>
<comment type="caution">
    <text evidence="5">The sequence shown here is derived from an EMBL/GenBank/DDBJ whole genome shotgun (WGS) entry which is preliminary data.</text>
</comment>
<evidence type="ECO:0000259" key="4">
    <source>
        <dbReference type="Pfam" id="PF16325"/>
    </source>
</evidence>
<dbReference type="Pfam" id="PF01136">
    <property type="entry name" value="Peptidase_U32"/>
    <property type="match status" value="1"/>
</dbReference>
<keyword evidence="1" id="KW-0645">Protease</keyword>
<evidence type="ECO:0000256" key="2">
    <source>
        <dbReference type="ARBA" id="ARBA00022801"/>
    </source>
</evidence>
<evidence type="ECO:0000313" key="5">
    <source>
        <dbReference type="EMBL" id="KIS25019.1"/>
    </source>
</evidence>
<feature type="domain" description="Peptidase family U32 C-terminal" evidence="4">
    <location>
        <begin position="320"/>
        <end position="401"/>
    </location>
</feature>
<name>A0A0D1APC8_CLOBO</name>
<dbReference type="GO" id="GO:0008233">
    <property type="term" value="F:peptidase activity"/>
    <property type="evidence" value="ECO:0007669"/>
    <property type="project" value="UniProtKB-KW"/>
</dbReference>
<protein>
    <submittedName>
        <fullName evidence="5">Peptidase U32</fullName>
    </submittedName>
</protein>
<keyword evidence="2" id="KW-0378">Hydrolase</keyword>
<dbReference type="InterPro" id="IPR001539">
    <property type="entry name" value="Peptidase_U32"/>
</dbReference>
<sequence>MKKPELLAPAGNLEKLKTAINFGADAVYLGGSRLNLRAFADNFTDEELKEGIKYAHDRGRKVHVTINVFPRNEDFNGLEEYLKKLYEFRVDAIIVSDPGIIMTARETVPNLEIHLSTQANTVNFKTIDFWYKQGVKRTVLARELTIEEIKTIREKIEKDCELEAFVHGSMCMSYSGRCLLSNYMTGRDSNRGACAQPCRYKYYLMEEKREGEYFPVVEDDKGTYIMNSKDMCMIEHIPELVQSGIDSFKIEGRMKSSFYVATVVKAYREAIDAYFKDPENYTFKERWMDYLKKASHRAYFTGFYFNDPNKQLHESSSYIRTCDIVGIVKEFNEETMEAIVEQRNKVLDGDELEVLRPEGPIFKINIVNMRDKNDKKIESAPSAQMIFKVNTDKSLKENDILIKNK</sequence>
<dbReference type="EMBL" id="JXSU01000007">
    <property type="protein sequence ID" value="KIS25019.1"/>
    <property type="molecule type" value="Genomic_DNA"/>
</dbReference>
<evidence type="ECO:0000313" key="6">
    <source>
        <dbReference type="Proteomes" id="UP000032250"/>
    </source>
</evidence>
<dbReference type="PANTHER" id="PTHR30217">
    <property type="entry name" value="PEPTIDASE U32 FAMILY"/>
    <property type="match status" value="1"/>
</dbReference>
<dbReference type="PROSITE" id="PS01276">
    <property type="entry name" value="PEPTIDASE_U32"/>
    <property type="match status" value="1"/>
</dbReference>
<dbReference type="HOGENOM" id="CLU_011540_0_2_9"/>
<dbReference type="InterPro" id="IPR032525">
    <property type="entry name" value="Peptidase_U32_C"/>
</dbReference>
<dbReference type="GO" id="GO:0006508">
    <property type="term" value="P:proteolysis"/>
    <property type="evidence" value="ECO:0007669"/>
    <property type="project" value="UniProtKB-KW"/>
</dbReference>
<dbReference type="PANTHER" id="PTHR30217:SF6">
    <property type="entry name" value="TRNA HYDROXYLATION PROTEIN P"/>
    <property type="match status" value="1"/>
</dbReference>
<dbReference type="Proteomes" id="UP000032250">
    <property type="component" value="Unassembled WGS sequence"/>
</dbReference>
<dbReference type="PATRIC" id="fig|1379739.3.peg.2897"/>
<dbReference type="InterPro" id="IPR051454">
    <property type="entry name" value="RNA/ubiquinone_mod_enzymes"/>
</dbReference>
<dbReference type="AlphaFoldDB" id="A0A0D1APC8"/>
<gene>
    <name evidence="5" type="ORF">N495_12570</name>
</gene>
<reference evidence="5 6" key="1">
    <citation type="submission" date="2014-06" db="EMBL/GenBank/DDBJ databases">
        <title>Genome characterization of distinct group I Clostridium botulinum lineages.</title>
        <authorList>
            <person name="Giordani F."/>
            <person name="Anselmo A."/>
            <person name="Fillo S."/>
            <person name="Palozzi A.M."/>
            <person name="Fortunato A."/>
            <person name="Gentile B."/>
            <person name="Ciammaruconi A."/>
            <person name="Anniballi F."/>
            <person name="De Medici D."/>
            <person name="Lista F."/>
        </authorList>
    </citation>
    <scope>NUCLEOTIDE SEQUENCE [LARGE SCALE GENOMIC DNA]</scope>
    <source>
        <strain evidence="5 6">B2 450</strain>
    </source>
</reference>
<organism evidence="5 6">
    <name type="scientific">Clostridium botulinum B2 450</name>
    <dbReference type="NCBI Taxonomy" id="1379739"/>
    <lineage>
        <taxon>Bacteria</taxon>
        <taxon>Bacillati</taxon>
        <taxon>Bacillota</taxon>
        <taxon>Clostridia</taxon>
        <taxon>Eubacteriales</taxon>
        <taxon>Clostridiaceae</taxon>
        <taxon>Clostridium</taxon>
    </lineage>
</organism>